<dbReference type="STRING" id="838561.P344_03635"/>
<gene>
    <name evidence="2" type="ORF">P344_03635</name>
</gene>
<dbReference type="KEGG" id="smia:P344_03635"/>
<evidence type="ECO:0000313" key="3">
    <source>
        <dbReference type="Proteomes" id="UP000019260"/>
    </source>
</evidence>
<dbReference type="AlphaFoldDB" id="W6AL75"/>
<protein>
    <recommendedName>
        <fullName evidence="1">DNA polymerase Y-family little finger domain-containing protein</fullName>
    </recommendedName>
</protein>
<evidence type="ECO:0000313" key="2">
    <source>
        <dbReference type="EMBL" id="AHI58068.1"/>
    </source>
</evidence>
<accession>W6AL75</accession>
<dbReference type="eggNOG" id="COG0389">
    <property type="taxonomic scope" value="Bacteria"/>
</dbReference>
<evidence type="ECO:0000259" key="1">
    <source>
        <dbReference type="Pfam" id="PF11799"/>
    </source>
</evidence>
<dbReference type="RefSeq" id="WP_025317397.1">
    <property type="nucleotide sequence ID" value="NZ_CP002082.1"/>
</dbReference>
<dbReference type="PATRIC" id="fig|838561.3.peg.704"/>
<dbReference type="OrthoDB" id="9815592at2"/>
<proteinExistence type="predicted"/>
<dbReference type="InterPro" id="IPR017961">
    <property type="entry name" value="DNA_pol_Y-fam_little_finger"/>
</dbReference>
<dbReference type="Proteomes" id="UP000019260">
    <property type="component" value="Chromosome"/>
</dbReference>
<dbReference type="EMBL" id="CP006720">
    <property type="protein sequence ID" value="AHI58068.1"/>
    <property type="molecule type" value="Genomic_DNA"/>
</dbReference>
<dbReference type="Pfam" id="PF11799">
    <property type="entry name" value="IMS_C"/>
    <property type="match status" value="1"/>
</dbReference>
<feature type="domain" description="DNA polymerase Y-family little finger" evidence="1">
    <location>
        <begin position="2"/>
        <end position="39"/>
    </location>
</feature>
<organism evidence="2 3">
    <name type="scientific">Spiroplasma mirum ATCC 29335</name>
    <dbReference type="NCBI Taxonomy" id="838561"/>
    <lineage>
        <taxon>Bacteria</taxon>
        <taxon>Bacillati</taxon>
        <taxon>Mycoplasmatota</taxon>
        <taxon>Mollicutes</taxon>
        <taxon>Entomoplasmatales</taxon>
        <taxon>Spiroplasmataceae</taxon>
        <taxon>Spiroplasma</taxon>
    </lineage>
</organism>
<dbReference type="InterPro" id="IPR036775">
    <property type="entry name" value="DNA_pol_Y-fam_lit_finger_sf"/>
</dbReference>
<keyword evidence="3" id="KW-1185">Reference proteome</keyword>
<dbReference type="GO" id="GO:0006281">
    <property type="term" value="P:DNA repair"/>
    <property type="evidence" value="ECO:0007669"/>
    <property type="project" value="InterPro"/>
</dbReference>
<dbReference type="HOGENOM" id="CLU_1947480_0_0_14"/>
<dbReference type="Gene3D" id="2.160.10.10">
    <property type="entry name" value="Hexapeptide repeat proteins"/>
    <property type="match status" value="1"/>
</dbReference>
<reference evidence="2 3" key="1">
    <citation type="submission" date="2013-09" db="EMBL/GenBank/DDBJ databases">
        <title>Complete genome sequence of Spiroplasma mirum suckling mouse cataract agent.</title>
        <authorList>
            <person name="Landry C.A."/>
            <person name="Bastian F.O."/>
            <person name="Thune R.L."/>
        </authorList>
    </citation>
    <scope>NUCLEOTIDE SEQUENCE [LARGE SCALE GENOMIC DNA]</scope>
    <source>
        <strain evidence="2 3">SMCA</strain>
    </source>
</reference>
<name>W6AL75_9MOLU</name>
<dbReference type="SUPFAM" id="SSF100879">
    <property type="entry name" value="Lesion bypass DNA polymerase (Y-family), little finger domain"/>
    <property type="match status" value="1"/>
</dbReference>
<sequence length="129" mass="14862">MSHYTNDINEILPLALNCFEKLWNGSPIRLIGVGLVGIINKYDLKEQLAWDNFLTTSLTSDTEKLIKKINYHFKQDILLTGAKLNESNLAKILKCRFDQATIDEIEASEWLNWPPEKISANVEWLITKK</sequence>
<dbReference type="GO" id="GO:0003684">
    <property type="term" value="F:damaged DNA binding"/>
    <property type="evidence" value="ECO:0007669"/>
    <property type="project" value="InterPro"/>
</dbReference>